<dbReference type="EMBL" id="JBHRYH010000001">
    <property type="protein sequence ID" value="MFC3624602.1"/>
    <property type="molecule type" value="Genomic_DNA"/>
</dbReference>
<dbReference type="Proteomes" id="UP001595636">
    <property type="component" value="Unassembled WGS sequence"/>
</dbReference>
<evidence type="ECO:0000313" key="2">
    <source>
        <dbReference type="Proteomes" id="UP001595636"/>
    </source>
</evidence>
<reference evidence="2" key="1">
    <citation type="journal article" date="2019" name="Int. J. Syst. Evol. Microbiol.">
        <title>The Global Catalogue of Microorganisms (GCM) 10K type strain sequencing project: providing services to taxonomists for standard genome sequencing and annotation.</title>
        <authorList>
            <consortium name="The Broad Institute Genomics Platform"/>
            <consortium name="The Broad Institute Genome Sequencing Center for Infectious Disease"/>
            <person name="Wu L."/>
            <person name="Ma J."/>
        </authorList>
    </citation>
    <scope>NUCLEOTIDE SEQUENCE [LARGE SCALE GENOMIC DNA]</scope>
    <source>
        <strain evidence="2">KCTC 42195</strain>
    </source>
</reference>
<proteinExistence type="predicted"/>
<accession>A0ABV7TMK7</accession>
<dbReference type="RefSeq" id="WP_390276001.1">
    <property type="nucleotide sequence ID" value="NZ_JBHRYH010000001.1"/>
</dbReference>
<name>A0ABV7TMK7_9NEIS</name>
<evidence type="ECO:0000313" key="1">
    <source>
        <dbReference type="EMBL" id="MFC3624602.1"/>
    </source>
</evidence>
<evidence type="ECO:0008006" key="3">
    <source>
        <dbReference type="Google" id="ProtNLM"/>
    </source>
</evidence>
<organism evidence="1 2">
    <name type="scientific">Vogesella amnigena</name>
    <dbReference type="NCBI Taxonomy" id="1507449"/>
    <lineage>
        <taxon>Bacteria</taxon>
        <taxon>Pseudomonadati</taxon>
        <taxon>Pseudomonadota</taxon>
        <taxon>Betaproteobacteria</taxon>
        <taxon>Neisseriales</taxon>
        <taxon>Chromobacteriaceae</taxon>
        <taxon>Vogesella</taxon>
    </lineage>
</organism>
<sequence>MEHVLHLTLQRQELLVLQLVRPGQVRALSGAHWLSINGEDICLQAGEQAALPAGKLLLEGNGRLDLLPVPPQRATRGSDLQLGGISVHNAQREVSCN</sequence>
<protein>
    <recommendedName>
        <fullName evidence="3">DUF2917 domain-containing protein</fullName>
    </recommendedName>
</protein>
<gene>
    <name evidence="1" type="ORF">ACFOKJ_00385</name>
</gene>
<comment type="caution">
    <text evidence="1">The sequence shown here is derived from an EMBL/GenBank/DDBJ whole genome shotgun (WGS) entry which is preliminary data.</text>
</comment>
<keyword evidence="2" id="KW-1185">Reference proteome</keyword>